<dbReference type="PRINTS" id="PR00032">
    <property type="entry name" value="HTHARAC"/>
</dbReference>
<keyword evidence="1" id="KW-0805">Transcription regulation</keyword>
<dbReference type="Proteomes" id="UP000195412">
    <property type="component" value="Chromosome I"/>
</dbReference>
<dbReference type="PROSITE" id="PS01124">
    <property type="entry name" value="HTH_ARAC_FAMILY_2"/>
    <property type="match status" value="1"/>
</dbReference>
<evidence type="ECO:0000256" key="1">
    <source>
        <dbReference type="ARBA" id="ARBA00023015"/>
    </source>
</evidence>
<keyword evidence="2" id="KW-0238">DNA-binding</keyword>
<sequence>MENLAPAPLAPHEQYLDHVQVDYDLLVYTVGSYHYNWHHQIELFWLLAGDVEVNVDGTRHVLHQNDLLAINSNCGHATFALASNCIALRLHLDPAFFTRQGLDLSHGQFELNSAALKLNVNYAPLRQALAQLALAPQQTTSAFERNALIYQVTALLWRGFFNAAAPTRHLPQRRQGSIENVMTYLNNAYAQDVTLETAAQIGNYSPSYLSRIFKEELGINFYEYLVRCRLQHAVLDLSETTDKIGDIALANGFKEIKSFNLMFKKHFGQTPSTYRQQLSPTVRGQNDHFKRALTPAQSREVHDRLTQVATAQRGNLVSPCESCVYRLHERDYQDLKAKVDQLKSVLNH</sequence>
<dbReference type="InterPro" id="IPR013096">
    <property type="entry name" value="Cupin_2"/>
</dbReference>
<evidence type="ECO:0000313" key="6">
    <source>
        <dbReference type="Proteomes" id="UP000195412"/>
    </source>
</evidence>
<dbReference type="SMART" id="SM00342">
    <property type="entry name" value="HTH_ARAC"/>
    <property type="match status" value="1"/>
</dbReference>
<organism evidence="5 6">
    <name type="scientific">Levilactobacillus zymae</name>
    <dbReference type="NCBI Taxonomy" id="267363"/>
    <lineage>
        <taxon>Bacteria</taxon>
        <taxon>Bacillati</taxon>
        <taxon>Bacillota</taxon>
        <taxon>Bacilli</taxon>
        <taxon>Lactobacillales</taxon>
        <taxon>Lactobacillaceae</taxon>
        <taxon>Levilactobacillus</taxon>
    </lineage>
</organism>
<dbReference type="PANTHER" id="PTHR43280">
    <property type="entry name" value="ARAC-FAMILY TRANSCRIPTIONAL REGULATOR"/>
    <property type="match status" value="1"/>
</dbReference>
<dbReference type="InterPro" id="IPR018060">
    <property type="entry name" value="HTH_AraC"/>
</dbReference>
<dbReference type="PROSITE" id="PS00041">
    <property type="entry name" value="HTH_ARAC_FAMILY_1"/>
    <property type="match status" value="1"/>
</dbReference>
<dbReference type="GO" id="GO:0003700">
    <property type="term" value="F:DNA-binding transcription factor activity"/>
    <property type="evidence" value="ECO:0007669"/>
    <property type="project" value="InterPro"/>
</dbReference>
<reference evidence="6" key="1">
    <citation type="submission" date="2017-05" db="EMBL/GenBank/DDBJ databases">
        <authorList>
            <person name="Papadimitriou K."/>
        </authorList>
    </citation>
    <scope>NUCLEOTIDE SEQUENCE [LARGE SCALE GENOMIC DNA]</scope>
    <source>
        <strain evidence="6">ACA-DC 3411</strain>
    </source>
</reference>
<evidence type="ECO:0000256" key="3">
    <source>
        <dbReference type="ARBA" id="ARBA00023163"/>
    </source>
</evidence>
<dbReference type="Pfam" id="PF12833">
    <property type="entry name" value="HTH_18"/>
    <property type="match status" value="1"/>
</dbReference>
<dbReference type="InterPro" id="IPR018062">
    <property type="entry name" value="HTH_AraC-typ_CS"/>
</dbReference>
<evidence type="ECO:0000313" key="5">
    <source>
        <dbReference type="EMBL" id="SMS13395.1"/>
    </source>
</evidence>
<dbReference type="SUPFAM" id="SSF46689">
    <property type="entry name" value="Homeodomain-like"/>
    <property type="match status" value="2"/>
</dbReference>
<dbReference type="GO" id="GO:0043565">
    <property type="term" value="F:sequence-specific DNA binding"/>
    <property type="evidence" value="ECO:0007669"/>
    <property type="project" value="InterPro"/>
</dbReference>
<dbReference type="KEGG" id="lzy:LZ3411_0345"/>
<dbReference type="Gene3D" id="2.60.120.10">
    <property type="entry name" value="Jelly Rolls"/>
    <property type="match status" value="1"/>
</dbReference>
<dbReference type="Pfam" id="PF07883">
    <property type="entry name" value="Cupin_2"/>
    <property type="match status" value="1"/>
</dbReference>
<dbReference type="AlphaFoldDB" id="A0A1Y6JU70"/>
<dbReference type="InterPro" id="IPR014710">
    <property type="entry name" value="RmlC-like_jellyroll"/>
</dbReference>
<gene>
    <name evidence="5" type="ORF">LZ3411_0345</name>
</gene>
<dbReference type="PANTHER" id="PTHR43280:SF2">
    <property type="entry name" value="HTH-TYPE TRANSCRIPTIONAL REGULATOR EXSA"/>
    <property type="match status" value="1"/>
</dbReference>
<evidence type="ECO:0000259" key="4">
    <source>
        <dbReference type="PROSITE" id="PS01124"/>
    </source>
</evidence>
<dbReference type="RefSeq" id="WP_087741467.1">
    <property type="nucleotide sequence ID" value="NZ_LT854705.1"/>
</dbReference>
<dbReference type="SUPFAM" id="SSF51182">
    <property type="entry name" value="RmlC-like cupins"/>
    <property type="match status" value="1"/>
</dbReference>
<dbReference type="Gene3D" id="1.10.10.60">
    <property type="entry name" value="Homeodomain-like"/>
    <property type="match status" value="2"/>
</dbReference>
<dbReference type="InterPro" id="IPR009057">
    <property type="entry name" value="Homeodomain-like_sf"/>
</dbReference>
<dbReference type="EMBL" id="LT854705">
    <property type="protein sequence ID" value="SMS13395.1"/>
    <property type="molecule type" value="Genomic_DNA"/>
</dbReference>
<name>A0A1Y6JU70_9LACO</name>
<accession>A0A1Y6JU70</accession>
<keyword evidence="3" id="KW-0804">Transcription</keyword>
<proteinExistence type="predicted"/>
<dbReference type="InterPro" id="IPR011051">
    <property type="entry name" value="RmlC_Cupin_sf"/>
</dbReference>
<evidence type="ECO:0000256" key="2">
    <source>
        <dbReference type="ARBA" id="ARBA00023125"/>
    </source>
</evidence>
<dbReference type="InterPro" id="IPR020449">
    <property type="entry name" value="Tscrpt_reg_AraC-type_HTH"/>
</dbReference>
<feature type="domain" description="HTH araC/xylS-type" evidence="4">
    <location>
        <begin position="179"/>
        <end position="277"/>
    </location>
</feature>
<protein>
    <submittedName>
        <fullName evidence="5">Predicted transcriptional regulators</fullName>
    </submittedName>
</protein>